<sequence>MTDLPPRRPPLEILAAAASIRSVDVVTLDDLYVALDAVLAGTADDLQISRARRAIADGDPLVLYVACGHSEMAVERLLEALVRLDPTAARLAVVAGMHLRLTPALIAAWVRLGEGSMPEKRNDA</sequence>
<protein>
    <submittedName>
        <fullName evidence="1">Uncharacterized protein</fullName>
    </submittedName>
</protein>
<accession>A0A4D8QB01</accession>
<dbReference type="AlphaFoldDB" id="A0A4D8QB01"/>
<organism evidence="1 2">
    <name type="scientific">Azospirillum brasilense</name>
    <dbReference type="NCBI Taxonomy" id="192"/>
    <lineage>
        <taxon>Bacteria</taxon>
        <taxon>Pseudomonadati</taxon>
        <taxon>Pseudomonadota</taxon>
        <taxon>Alphaproteobacteria</taxon>
        <taxon>Rhodospirillales</taxon>
        <taxon>Azospirillaceae</taxon>
        <taxon>Azospirillum</taxon>
    </lineage>
</organism>
<dbReference type="EMBL" id="CP032337">
    <property type="protein sequence ID" value="QCO07488.1"/>
    <property type="molecule type" value="Genomic_DNA"/>
</dbReference>
<proteinExistence type="predicted"/>
<geneLocation type="plasmid" evidence="1 2">
    <name>p7</name>
</geneLocation>
<name>A0A4D8QB01_AZOBR</name>
<gene>
    <name evidence="1" type="ORF">D3867_37015</name>
</gene>
<dbReference type="Proteomes" id="UP000298596">
    <property type="component" value="Plasmid p7"/>
</dbReference>
<keyword evidence="1" id="KW-0614">Plasmid</keyword>
<evidence type="ECO:0000313" key="1">
    <source>
        <dbReference type="EMBL" id="QCO07488.1"/>
    </source>
</evidence>
<evidence type="ECO:0000313" key="2">
    <source>
        <dbReference type="Proteomes" id="UP000298596"/>
    </source>
</evidence>
<reference evidence="1 2" key="1">
    <citation type="submission" date="2018-09" db="EMBL/GenBank/DDBJ databases">
        <title>Whole genome based analysis of evolution and adaptive divergence in Indian and Brazilian strains of Azospirillum brasilense.</title>
        <authorList>
            <person name="Singh C."/>
            <person name="Tripathi A.K."/>
        </authorList>
    </citation>
    <scope>NUCLEOTIDE SEQUENCE [LARGE SCALE GENOMIC DNA]</scope>
    <source>
        <strain evidence="1 2">MTCC4036</strain>
        <plasmid evidence="1 2">p7</plasmid>
    </source>
</reference>